<proteinExistence type="predicted"/>
<sequence length="217" mass="25469">MEDSLRGAEGRGVTALPGLIPTTSRSDPELPFLHHYAPPQSLPQYLHQYPPWFDLLNSKQSRWENINRSQFINEMVHRMCINKQDLSSQVINNRKRRNLNLLWPFLSLLSFLNLPYGLDALPIEQRFFAMSHPQLNELAKVTNRTILHMLKKQLMQREMGGQVPSLQREKFDPEIKEQKLYKRSLKDVPHRSKRSLKPTRINEDEVINMDALKTKFS</sequence>
<organism evidence="1 2">
    <name type="scientific">Catharanthus roseus</name>
    <name type="common">Madagascar periwinkle</name>
    <name type="synonym">Vinca rosea</name>
    <dbReference type="NCBI Taxonomy" id="4058"/>
    <lineage>
        <taxon>Eukaryota</taxon>
        <taxon>Viridiplantae</taxon>
        <taxon>Streptophyta</taxon>
        <taxon>Embryophyta</taxon>
        <taxon>Tracheophyta</taxon>
        <taxon>Spermatophyta</taxon>
        <taxon>Magnoliopsida</taxon>
        <taxon>eudicotyledons</taxon>
        <taxon>Gunneridae</taxon>
        <taxon>Pentapetalae</taxon>
        <taxon>asterids</taxon>
        <taxon>lamiids</taxon>
        <taxon>Gentianales</taxon>
        <taxon>Apocynaceae</taxon>
        <taxon>Rauvolfioideae</taxon>
        <taxon>Vinceae</taxon>
        <taxon>Catharanthinae</taxon>
        <taxon>Catharanthus</taxon>
    </lineage>
</organism>
<evidence type="ECO:0000313" key="2">
    <source>
        <dbReference type="Proteomes" id="UP001060085"/>
    </source>
</evidence>
<protein>
    <submittedName>
        <fullName evidence="1">Uncharacterized protein</fullName>
    </submittedName>
</protein>
<dbReference type="EMBL" id="CM044703">
    <property type="protein sequence ID" value="KAI5674025.1"/>
    <property type="molecule type" value="Genomic_DNA"/>
</dbReference>
<accession>A0ACC0BN27</accession>
<reference evidence="2" key="1">
    <citation type="journal article" date="2023" name="Nat. Plants">
        <title>Single-cell RNA sequencing provides a high-resolution roadmap for understanding the multicellular compartmentation of specialized metabolism.</title>
        <authorList>
            <person name="Sun S."/>
            <person name="Shen X."/>
            <person name="Li Y."/>
            <person name="Li Y."/>
            <person name="Wang S."/>
            <person name="Li R."/>
            <person name="Zhang H."/>
            <person name="Shen G."/>
            <person name="Guo B."/>
            <person name="Wei J."/>
            <person name="Xu J."/>
            <person name="St-Pierre B."/>
            <person name="Chen S."/>
            <person name="Sun C."/>
        </authorList>
    </citation>
    <scope>NUCLEOTIDE SEQUENCE [LARGE SCALE GENOMIC DNA]</scope>
</reference>
<dbReference type="Proteomes" id="UP001060085">
    <property type="component" value="Linkage Group LG03"/>
</dbReference>
<gene>
    <name evidence="1" type="ORF">M9H77_14389</name>
</gene>
<comment type="caution">
    <text evidence="1">The sequence shown here is derived from an EMBL/GenBank/DDBJ whole genome shotgun (WGS) entry which is preliminary data.</text>
</comment>
<name>A0ACC0BN27_CATRO</name>
<evidence type="ECO:0000313" key="1">
    <source>
        <dbReference type="EMBL" id="KAI5674025.1"/>
    </source>
</evidence>
<keyword evidence="2" id="KW-1185">Reference proteome</keyword>